<organism evidence="1 2">
    <name type="scientific">Camellia lanceoleosa</name>
    <dbReference type="NCBI Taxonomy" id="1840588"/>
    <lineage>
        <taxon>Eukaryota</taxon>
        <taxon>Viridiplantae</taxon>
        <taxon>Streptophyta</taxon>
        <taxon>Embryophyta</taxon>
        <taxon>Tracheophyta</taxon>
        <taxon>Spermatophyta</taxon>
        <taxon>Magnoliopsida</taxon>
        <taxon>eudicotyledons</taxon>
        <taxon>Gunneridae</taxon>
        <taxon>Pentapetalae</taxon>
        <taxon>asterids</taxon>
        <taxon>Ericales</taxon>
        <taxon>Theaceae</taxon>
        <taxon>Camellia</taxon>
    </lineage>
</organism>
<dbReference type="EMBL" id="CM045763">
    <property type="protein sequence ID" value="KAI8022524.1"/>
    <property type="molecule type" value="Genomic_DNA"/>
</dbReference>
<name>A0ACC0IC84_9ERIC</name>
<comment type="caution">
    <text evidence="1">The sequence shown here is derived from an EMBL/GenBank/DDBJ whole genome shotgun (WGS) entry which is preliminary data.</text>
</comment>
<accession>A0ACC0IC84</accession>
<dbReference type="Proteomes" id="UP001060215">
    <property type="component" value="Chromosome 6"/>
</dbReference>
<gene>
    <name evidence="1" type="ORF">LOK49_LG03G00075</name>
</gene>
<reference evidence="1 2" key="1">
    <citation type="journal article" date="2022" name="Plant J.">
        <title>Chromosome-level genome of Camellia lanceoleosa provides a valuable resource for understanding genome evolution and self-incompatibility.</title>
        <authorList>
            <person name="Gong W."/>
            <person name="Xiao S."/>
            <person name="Wang L."/>
            <person name="Liao Z."/>
            <person name="Chang Y."/>
            <person name="Mo W."/>
            <person name="Hu G."/>
            <person name="Li W."/>
            <person name="Zhao G."/>
            <person name="Zhu H."/>
            <person name="Hu X."/>
            <person name="Ji K."/>
            <person name="Xiang X."/>
            <person name="Song Q."/>
            <person name="Yuan D."/>
            <person name="Jin S."/>
            <person name="Zhang L."/>
        </authorList>
    </citation>
    <scope>NUCLEOTIDE SEQUENCE [LARGE SCALE GENOMIC DNA]</scope>
    <source>
        <strain evidence="1">SQ_2022a</strain>
    </source>
</reference>
<keyword evidence="2" id="KW-1185">Reference proteome</keyword>
<sequence>MGRKKVEMKRIESKSSRQVTFSKRRGGLVKKARDLSVLCDVDVALLVFSSRGKLYQFCSANNSMAKILKQYHHHPGAKGRFSTGDCEAESRFASFRTISELLQITKRHLEEPYVDQLSVTDLIQLEKEFDAALMQIKSRKTLLMMESIMALHEKERILQEENKLLANQIAAMETNGNKAENKVVMASNDHLGNKYMNSHSQQPMLHLL</sequence>
<evidence type="ECO:0000313" key="2">
    <source>
        <dbReference type="Proteomes" id="UP001060215"/>
    </source>
</evidence>
<proteinExistence type="predicted"/>
<evidence type="ECO:0000313" key="1">
    <source>
        <dbReference type="EMBL" id="KAI8022524.1"/>
    </source>
</evidence>
<protein>
    <submittedName>
        <fullName evidence="1">Agamous-like MADS-box protein AP1</fullName>
    </submittedName>
</protein>